<dbReference type="RefSeq" id="WP_199403695.1">
    <property type="nucleotide sequence ID" value="NZ_JAOZFC020000001.1"/>
</dbReference>
<dbReference type="Proteomes" id="UP001146336">
    <property type="component" value="Unassembled WGS sequence"/>
</dbReference>
<evidence type="ECO:0000313" key="2">
    <source>
        <dbReference type="Proteomes" id="UP001146336"/>
    </source>
</evidence>
<keyword evidence="2" id="KW-1185">Reference proteome</keyword>
<name>A0ABT6D4F3_9LACO</name>
<gene>
    <name evidence="1" type="ORF">OIT47_006865</name>
</gene>
<reference evidence="1" key="1">
    <citation type="submission" date="2023-03" db="EMBL/GenBank/DDBJ databases">
        <title>Comparative genomics of Weissella fermenti BK2, and weissella type species.</title>
        <authorList>
            <person name="Lee J.K."/>
            <person name="Baek J.H."/>
            <person name="Kim J.M."/>
            <person name="Choi D.G."/>
            <person name="Jeon C.O."/>
        </authorList>
    </citation>
    <scope>NUCLEOTIDE SEQUENCE</scope>
    <source>
        <strain evidence="1">BK2</strain>
    </source>
</reference>
<protein>
    <submittedName>
        <fullName evidence="1">Uncharacterized protein</fullName>
    </submittedName>
</protein>
<proteinExistence type="predicted"/>
<organism evidence="1 2">
    <name type="scientific">Weissella fermenti</name>
    <dbReference type="NCBI Taxonomy" id="2987699"/>
    <lineage>
        <taxon>Bacteria</taxon>
        <taxon>Bacillati</taxon>
        <taxon>Bacillota</taxon>
        <taxon>Bacilli</taxon>
        <taxon>Lactobacillales</taxon>
        <taxon>Lactobacillaceae</taxon>
        <taxon>Weissella</taxon>
    </lineage>
</organism>
<evidence type="ECO:0000313" key="1">
    <source>
        <dbReference type="EMBL" id="MDF9299986.1"/>
    </source>
</evidence>
<sequence length="115" mass="13108">MGNTVKLMFGKIPETVGEELSVIHRLVTSGLTTEQVRFLQAMADVTSGGQVANVKDIQEALDWKFNEIVEVQQYLVKMRVIQPVNAGEVRFALPNTKEYFALVEHPEDYVDVWRR</sequence>
<accession>A0ABT6D4F3</accession>
<dbReference type="EMBL" id="JAOZFC020000001">
    <property type="protein sequence ID" value="MDF9299986.1"/>
    <property type="molecule type" value="Genomic_DNA"/>
</dbReference>
<comment type="caution">
    <text evidence="1">The sequence shown here is derived from an EMBL/GenBank/DDBJ whole genome shotgun (WGS) entry which is preliminary data.</text>
</comment>